<gene>
    <name evidence="2" type="ORF">E2C01_011850</name>
</gene>
<keyword evidence="3" id="KW-1185">Reference proteome</keyword>
<evidence type="ECO:0000313" key="3">
    <source>
        <dbReference type="Proteomes" id="UP000324222"/>
    </source>
</evidence>
<comment type="caution">
    <text evidence="2">The sequence shown here is derived from an EMBL/GenBank/DDBJ whole genome shotgun (WGS) entry which is preliminary data.</text>
</comment>
<reference evidence="2 3" key="1">
    <citation type="submission" date="2019-05" db="EMBL/GenBank/DDBJ databases">
        <title>Another draft genome of Portunus trituberculatus and its Hox gene families provides insights of decapod evolution.</title>
        <authorList>
            <person name="Jeong J.-H."/>
            <person name="Song I."/>
            <person name="Kim S."/>
            <person name="Choi T."/>
            <person name="Kim D."/>
            <person name="Ryu S."/>
            <person name="Kim W."/>
        </authorList>
    </citation>
    <scope>NUCLEOTIDE SEQUENCE [LARGE SCALE GENOMIC DNA]</scope>
    <source>
        <tissue evidence="2">Muscle</tissue>
    </source>
</reference>
<dbReference type="Proteomes" id="UP000324222">
    <property type="component" value="Unassembled WGS sequence"/>
</dbReference>
<evidence type="ECO:0000256" key="1">
    <source>
        <dbReference type="SAM" id="MobiDB-lite"/>
    </source>
</evidence>
<protein>
    <submittedName>
        <fullName evidence="2">Uncharacterized protein</fullName>
    </submittedName>
</protein>
<name>A0A5B7DC79_PORTR</name>
<dbReference type="EMBL" id="VSRR010000724">
    <property type="protein sequence ID" value="MPC18951.1"/>
    <property type="molecule type" value="Genomic_DNA"/>
</dbReference>
<organism evidence="2 3">
    <name type="scientific">Portunus trituberculatus</name>
    <name type="common">Swimming crab</name>
    <name type="synonym">Neptunus trituberculatus</name>
    <dbReference type="NCBI Taxonomy" id="210409"/>
    <lineage>
        <taxon>Eukaryota</taxon>
        <taxon>Metazoa</taxon>
        <taxon>Ecdysozoa</taxon>
        <taxon>Arthropoda</taxon>
        <taxon>Crustacea</taxon>
        <taxon>Multicrustacea</taxon>
        <taxon>Malacostraca</taxon>
        <taxon>Eumalacostraca</taxon>
        <taxon>Eucarida</taxon>
        <taxon>Decapoda</taxon>
        <taxon>Pleocyemata</taxon>
        <taxon>Brachyura</taxon>
        <taxon>Eubrachyura</taxon>
        <taxon>Portunoidea</taxon>
        <taxon>Portunidae</taxon>
        <taxon>Portuninae</taxon>
        <taxon>Portunus</taxon>
    </lineage>
</organism>
<accession>A0A5B7DC79</accession>
<sequence>MGVEVQVLRKQGGLFAGVTRTLVEGVEEDMMLKKVVATESWNDEELRKRGIQRREKKRRGEQDEGKYTSTYLLNENDASFVRFIRLSIRNKNTCCVAVQHNQCRLRQPSASAGLSPARHDASALCFVTITLYLGYFTASVSKNTWTLHSACRVLGHGEGARQRPWSGRSRGGQGHTWLKIKDSRDQRSQQSTAPLVDTGEAAAGDPVSIMVTKHTPLQR</sequence>
<feature type="region of interest" description="Disordered" evidence="1">
    <location>
        <begin position="158"/>
        <end position="199"/>
    </location>
</feature>
<dbReference type="AlphaFoldDB" id="A0A5B7DC79"/>
<proteinExistence type="predicted"/>
<evidence type="ECO:0000313" key="2">
    <source>
        <dbReference type="EMBL" id="MPC18951.1"/>
    </source>
</evidence>